<comment type="caution">
    <text evidence="1">The sequence shown here is derived from an EMBL/GenBank/DDBJ whole genome shotgun (WGS) entry which is preliminary data.</text>
</comment>
<accession>A0ABX9KGK0</accession>
<keyword evidence="2" id="KW-1185">Reference proteome</keyword>
<organism evidence="1 2">
    <name type="scientific">Psychrilyobacter piezotolerans</name>
    <dbReference type="NCBI Taxonomy" id="2293438"/>
    <lineage>
        <taxon>Bacteria</taxon>
        <taxon>Fusobacteriati</taxon>
        <taxon>Fusobacteriota</taxon>
        <taxon>Fusobacteriia</taxon>
        <taxon>Fusobacteriales</taxon>
        <taxon>Fusobacteriaceae</taxon>
        <taxon>Psychrilyobacter</taxon>
    </lineage>
</organism>
<evidence type="ECO:0000313" key="1">
    <source>
        <dbReference type="EMBL" id="REI40574.1"/>
    </source>
</evidence>
<dbReference type="EMBL" id="QUAJ01000018">
    <property type="protein sequence ID" value="REI40574.1"/>
    <property type="molecule type" value="Genomic_DNA"/>
</dbReference>
<protein>
    <submittedName>
        <fullName evidence="1">Uncharacterized protein</fullName>
    </submittedName>
</protein>
<gene>
    <name evidence="1" type="ORF">DYH56_10470</name>
</gene>
<evidence type="ECO:0000313" key="2">
    <source>
        <dbReference type="Proteomes" id="UP000263486"/>
    </source>
</evidence>
<name>A0ABX9KGK0_9FUSO</name>
<proteinExistence type="predicted"/>
<sequence>MYSDEKKILTQIYRWFSFYEKNSTLESQLKILSKNISIDSGLEKVFGIDDYLKKIDLIPKNWKSIYNILDYQIESRKNGSYIVDTLVEYDNLGVKDDLKTTFKYIFSLNYEKNGKDKMFMPLIQSVRVSALGIHDHILEKNKNKILASLNYFYLLIDKNDKEVECFKEILSRNFNLDFQGKNIDSFKNLKKYYISNNKEYKNLDHRVEDIEILEIKKSEYKVQLIISLEKIDRRDHLSEKEFYVDIELEDCGSDLLKIKSLKNKD</sequence>
<dbReference type="Proteomes" id="UP000263486">
    <property type="component" value="Unassembled WGS sequence"/>
</dbReference>
<reference evidence="1 2" key="1">
    <citation type="submission" date="2018-08" db="EMBL/GenBank/DDBJ databases">
        <title>Draft genome sequence of Psychrilyobacter sp. strain SD5 isolated from Black Sea water.</title>
        <authorList>
            <person name="Yadav S."/>
            <person name="Villanueva L."/>
            <person name="Damste J.S.S."/>
        </authorList>
    </citation>
    <scope>NUCLEOTIDE SEQUENCE [LARGE SCALE GENOMIC DNA]</scope>
    <source>
        <strain evidence="1 2">SD5</strain>
    </source>
</reference>
<dbReference type="RefSeq" id="WP_114642819.1">
    <property type="nucleotide sequence ID" value="NZ_JAACIO010000019.1"/>
</dbReference>